<comment type="caution">
    <text evidence="7">The sequence shown here is derived from an EMBL/GenBank/DDBJ whole genome shotgun (WGS) entry which is preliminary data.</text>
</comment>
<evidence type="ECO:0000259" key="6">
    <source>
        <dbReference type="Pfam" id="PF08801"/>
    </source>
</evidence>
<comment type="similarity">
    <text evidence="2">Belongs to the non-repetitive/WGA-negative nucleoporin family.</text>
</comment>
<keyword evidence="4" id="KW-0539">Nucleus</keyword>
<evidence type="ECO:0000313" key="7">
    <source>
        <dbReference type="EMBL" id="OLP85238.1"/>
    </source>
</evidence>
<evidence type="ECO:0000259" key="5">
    <source>
        <dbReference type="Pfam" id="PF03177"/>
    </source>
</evidence>
<gene>
    <name evidence="7" type="primary">NUP155</name>
    <name evidence="7" type="ORF">AK812_SmicGene33804</name>
</gene>
<evidence type="ECO:0000256" key="4">
    <source>
        <dbReference type="ARBA" id="ARBA00023242"/>
    </source>
</evidence>
<dbReference type="Pfam" id="PF08801">
    <property type="entry name" value="Nucleoporin_N"/>
    <property type="match status" value="1"/>
</dbReference>
<dbReference type="Proteomes" id="UP000186817">
    <property type="component" value="Unassembled WGS sequence"/>
</dbReference>
<dbReference type="Pfam" id="PF03177">
    <property type="entry name" value="Nucleoporin_C"/>
    <property type="match status" value="1"/>
</dbReference>
<dbReference type="GO" id="GO:0036228">
    <property type="term" value="P:protein localization to nuclear inner membrane"/>
    <property type="evidence" value="ECO:0007669"/>
    <property type="project" value="TreeGrafter"/>
</dbReference>
<evidence type="ECO:0000313" key="8">
    <source>
        <dbReference type="Proteomes" id="UP000186817"/>
    </source>
</evidence>
<dbReference type="GO" id="GO:0017056">
    <property type="term" value="F:structural constituent of nuclear pore"/>
    <property type="evidence" value="ECO:0007669"/>
    <property type="project" value="InterPro"/>
</dbReference>
<dbReference type="OrthoDB" id="338970at2759"/>
<name>A0A1Q9CQM8_SYMMI</name>
<feature type="domain" description="Nucleoporin Nup133/Nup155-like N-terminal" evidence="6">
    <location>
        <begin position="45"/>
        <end position="369"/>
    </location>
</feature>
<keyword evidence="8" id="KW-1185">Reference proteome</keyword>
<proteinExistence type="inferred from homology"/>
<dbReference type="Gene3D" id="1.25.40.450">
    <property type="entry name" value="Nucleoporin, helical domain, N-terminal subdomain"/>
    <property type="match status" value="1"/>
</dbReference>
<accession>A0A1Q9CQM8</accession>
<feature type="domain" description="Nucleoporin Nup133/Nup155-like C-terminal" evidence="5">
    <location>
        <begin position="709"/>
        <end position="1155"/>
    </location>
</feature>
<dbReference type="InterPro" id="IPR007187">
    <property type="entry name" value="Nucleoporin_Nup133/Nup155_C"/>
</dbReference>
<evidence type="ECO:0000256" key="3">
    <source>
        <dbReference type="ARBA" id="ARBA00022448"/>
    </source>
</evidence>
<dbReference type="Gene3D" id="1.20.58.1780">
    <property type="match status" value="1"/>
</dbReference>
<dbReference type="PANTHER" id="PTHR10350">
    <property type="entry name" value="NUCLEAR PORE COMPLEX PROTEIN NUP155"/>
    <property type="match status" value="1"/>
</dbReference>
<dbReference type="PANTHER" id="PTHR10350:SF6">
    <property type="entry name" value="NUCLEAR PORE COMPLEX PROTEIN NUP155"/>
    <property type="match status" value="1"/>
</dbReference>
<dbReference type="AlphaFoldDB" id="A0A1Q9CQM8"/>
<evidence type="ECO:0000256" key="2">
    <source>
        <dbReference type="ARBA" id="ARBA00007373"/>
    </source>
</evidence>
<dbReference type="GO" id="GO:0044611">
    <property type="term" value="C:nuclear pore inner ring"/>
    <property type="evidence" value="ECO:0007669"/>
    <property type="project" value="TreeGrafter"/>
</dbReference>
<dbReference type="EMBL" id="LSRX01000987">
    <property type="protein sequence ID" value="OLP85238.1"/>
    <property type="molecule type" value="Genomic_DNA"/>
</dbReference>
<dbReference type="InterPro" id="IPR014908">
    <property type="entry name" value="Nucleoporin_Nup133/Nup155_N"/>
</dbReference>
<comment type="subcellular location">
    <subcellularLocation>
        <location evidence="1">Nucleus</location>
    </subcellularLocation>
</comment>
<keyword evidence="3" id="KW-0813">Transport</keyword>
<dbReference type="GO" id="GO:0000972">
    <property type="term" value="P:transcription-dependent tethering of RNA polymerase II gene DNA at nuclear periphery"/>
    <property type="evidence" value="ECO:0007669"/>
    <property type="project" value="TreeGrafter"/>
</dbReference>
<dbReference type="InterPro" id="IPR042533">
    <property type="entry name" value="Nucleoporin_Nup155_C_1"/>
</dbReference>
<dbReference type="GO" id="GO:0006405">
    <property type="term" value="P:RNA export from nucleus"/>
    <property type="evidence" value="ECO:0007669"/>
    <property type="project" value="TreeGrafter"/>
</dbReference>
<sequence>MENGMQENWQRLLLPGRLIGEALAQDDHCLSLEECCTAGVGSADYDFSSPQFTAEIAGKGLPNFGAAHFTRQGMLPEIQRFWRSFDSRIVLWKYADLDMQEMTDYTGVSQQVIAAAVVRPKDFVVDADYFLILATPLEVSLHALRFAPGSDRLLQPMPTQYAVATDDVLTTALAADAASGRIFLGGNDGCIHELQYSEDESSWLRRPRKCRKVAVSWNLQSQLPVALQRICVTMFGQSESVVQLATESSRGLLIALSSLSNISIFHVPAGQRNSQGRLEEKPVVQLCSITQSSIASEVGRIKARLFPGLLAANSRGLNPFGAVAAATGLASQPPRLVKVWPVEKTQGGSIVACAVAEDGTRVFLKGVFRASSSVPTSDVNSPGNGTQQRCNQITSVAVHHVRFLDALAPKNLRVKDALWEDGVTLLQCQVSEHDSASSAFAGGRAGGAEMPEYVNAVVVLSTDLRVIAQRQGRNRSPWLQHASLAEHVDTVHLHRSGSAVPEILGIAMLPRPVSKPVEQLFSKGNGLVLPVLHLSELAKQQLVPAPSFIIISGIGAHILRKTQPINVLQGLLLNGNMAQLQDFVNQFTAEQVCAMCFQTLTQAMPKISARSNASRPDKIDASSASRNKLRVAKTDMLAQPSSSLASTASLRDPAEEVLLLRTEQFLLSPQLSVQMGFSQVLPALQGPQMSAQTSPLGYPVMFQSAARLSARLRGLYSYLSRLIRPFWLSPVMLVSWPPAQAEKPKRKRPDEWWPPPPDPAPVAKGAQWRCAFSKPQRSYAQSELSLLKMTLDRCLPRLVRTEPGLADGGFAGASISQEEVDAAQGALRIVAASLEALDFLDLLSGCTAAMSSGSCPAEVLQRFSELTFRDLVCQPEAQQVLQRLMQAGVVASRDLSRCPTLFSQSDLEIQESFEVLRMVQESLTAAGAGTSMLEIARLSNLTHRALSVLERHAARVNLTEAAGRLRAVGACKGLVALCSSVAKARDSKDEAMRPHDASNPRIQQLHYARLECYQIVLGILDDFLSFARQRPGMQSNFALLQPLQDDGGGSARILDLPELLPSHIQESDATSILDALLRHCLEGRQYQADELFHFCVLKWMMQSGLPPYRYKSPYLKNFLQVHAKDDPEILCRYLQHNGRWAEACDAYLSLARDSGTIYRVGGPSNLSGSQQQILLLQKAAMCARMPHSNRRVEPILRMMTEVTAMRTESSRETPDMHSSIARRPLS</sequence>
<reference evidence="7 8" key="1">
    <citation type="submission" date="2016-02" db="EMBL/GenBank/DDBJ databases">
        <title>Genome analysis of coral dinoflagellate symbionts highlights evolutionary adaptations to a symbiotic lifestyle.</title>
        <authorList>
            <person name="Aranda M."/>
            <person name="Li Y."/>
            <person name="Liew Y.J."/>
            <person name="Baumgarten S."/>
            <person name="Simakov O."/>
            <person name="Wilson M."/>
            <person name="Piel J."/>
            <person name="Ashoor H."/>
            <person name="Bougouffa S."/>
            <person name="Bajic V.B."/>
            <person name="Ryu T."/>
            <person name="Ravasi T."/>
            <person name="Bayer T."/>
            <person name="Micklem G."/>
            <person name="Kim H."/>
            <person name="Bhak J."/>
            <person name="Lajeunesse T.C."/>
            <person name="Voolstra C.R."/>
        </authorList>
    </citation>
    <scope>NUCLEOTIDE SEQUENCE [LARGE SCALE GENOMIC DNA]</scope>
    <source>
        <strain evidence="7 8">CCMP2467</strain>
    </source>
</reference>
<evidence type="ECO:0000256" key="1">
    <source>
        <dbReference type="ARBA" id="ARBA00004123"/>
    </source>
</evidence>
<dbReference type="GO" id="GO:0006606">
    <property type="term" value="P:protein import into nucleus"/>
    <property type="evidence" value="ECO:0007669"/>
    <property type="project" value="TreeGrafter"/>
</dbReference>
<dbReference type="InterPro" id="IPR004870">
    <property type="entry name" value="Nucleoporin_Nup155"/>
</dbReference>
<organism evidence="7 8">
    <name type="scientific">Symbiodinium microadriaticum</name>
    <name type="common">Dinoflagellate</name>
    <name type="synonym">Zooxanthella microadriatica</name>
    <dbReference type="NCBI Taxonomy" id="2951"/>
    <lineage>
        <taxon>Eukaryota</taxon>
        <taxon>Sar</taxon>
        <taxon>Alveolata</taxon>
        <taxon>Dinophyceae</taxon>
        <taxon>Suessiales</taxon>
        <taxon>Symbiodiniaceae</taxon>
        <taxon>Symbiodinium</taxon>
    </lineage>
</organism>
<protein>
    <submittedName>
        <fullName evidence="7">Nuclear pore complex protein</fullName>
    </submittedName>
</protein>